<dbReference type="AlphaFoldDB" id="A0A2A6E1K1"/>
<evidence type="ECO:0000259" key="2">
    <source>
        <dbReference type="Pfam" id="PF13690"/>
    </source>
</evidence>
<dbReference type="SUPFAM" id="SSF103039">
    <property type="entry name" value="CheC-like"/>
    <property type="match status" value="1"/>
</dbReference>
<protein>
    <recommendedName>
        <fullName evidence="2">Chemotaxis phosphatase CheX-like domain-containing protein</fullName>
    </recommendedName>
</protein>
<dbReference type="InterPro" id="IPR038756">
    <property type="entry name" value="CheX-like"/>
</dbReference>
<dbReference type="Proteomes" id="UP000243688">
    <property type="component" value="Unassembled WGS sequence"/>
</dbReference>
<reference evidence="3 4" key="1">
    <citation type="submission" date="2016-12" db="EMBL/GenBank/DDBJ databases">
        <title>Candidatus Reconcilibacillus cellulovorans genome.</title>
        <authorList>
            <person name="Kolinko S."/>
            <person name="Wu Y.-W."/>
            <person name="Tachea F."/>
            <person name="Denzel E."/>
            <person name="Hiras J."/>
            <person name="Baecker N."/>
            <person name="Chan L.J."/>
            <person name="Eichorst S.A."/>
            <person name="Frey D."/>
            <person name="Adams P.D."/>
            <person name="Pray T."/>
            <person name="Tanjore D."/>
            <person name="Petzold C.J."/>
            <person name="Gladden J.M."/>
            <person name="Simmons B.A."/>
            <person name="Singer S.W."/>
        </authorList>
    </citation>
    <scope>NUCLEOTIDE SEQUENCE [LARGE SCALE GENOMIC DNA]</scope>
    <source>
        <strain evidence="3">JTherm</strain>
    </source>
</reference>
<gene>
    <name evidence="3" type="ORF">BLM47_06035</name>
</gene>
<evidence type="ECO:0000256" key="1">
    <source>
        <dbReference type="ARBA" id="ARBA00022500"/>
    </source>
</evidence>
<organism evidence="3 4">
    <name type="scientific">Candidatus Reconcilbacillus cellulovorans</name>
    <dbReference type="NCBI Taxonomy" id="1906605"/>
    <lineage>
        <taxon>Bacteria</taxon>
        <taxon>Bacillati</taxon>
        <taxon>Bacillota</taxon>
        <taxon>Bacilli</taxon>
        <taxon>Bacillales</taxon>
        <taxon>Paenibacillaceae</taxon>
        <taxon>Candidatus Reconcilbacillus</taxon>
    </lineage>
</organism>
<name>A0A2A6E1K1_9BACL</name>
<evidence type="ECO:0000313" key="3">
    <source>
        <dbReference type="EMBL" id="PDO10686.1"/>
    </source>
</evidence>
<dbReference type="CDD" id="cd17906">
    <property type="entry name" value="CheX"/>
    <property type="match status" value="1"/>
</dbReference>
<dbReference type="Pfam" id="PF13690">
    <property type="entry name" value="CheX"/>
    <property type="match status" value="1"/>
</dbReference>
<accession>A0A2A6E1K1</accession>
<dbReference type="InterPro" id="IPR028051">
    <property type="entry name" value="CheX-like_dom"/>
</dbReference>
<comment type="caution">
    <text evidence="3">The sequence shown here is derived from an EMBL/GenBank/DDBJ whole genome shotgun (WGS) entry which is preliminary data.</text>
</comment>
<dbReference type="GO" id="GO:0006935">
    <property type="term" value="P:chemotaxis"/>
    <property type="evidence" value="ECO:0007669"/>
    <property type="project" value="UniProtKB-KW"/>
</dbReference>
<feature type="domain" description="Chemotaxis phosphatase CheX-like" evidence="2">
    <location>
        <begin position="30"/>
        <end position="110"/>
    </location>
</feature>
<dbReference type="Gene3D" id="3.40.1550.10">
    <property type="entry name" value="CheC-like"/>
    <property type="match status" value="1"/>
</dbReference>
<keyword evidence="1" id="KW-0145">Chemotaxis</keyword>
<dbReference type="PANTHER" id="PTHR39452">
    <property type="entry name" value="CHEY-P PHOSPHATASE CHEX"/>
    <property type="match status" value="1"/>
</dbReference>
<evidence type="ECO:0000313" key="4">
    <source>
        <dbReference type="Proteomes" id="UP000243688"/>
    </source>
</evidence>
<proteinExistence type="predicted"/>
<sequence>MVIEQVIQVRPNVARTADRPSAEAADRFRVVVGFVGELTGDVVLGLREEVALRLASAMMGGWELSGLDDMGKSAISELGNMICGNACVSLSNQGRSVNLEPPRLLSPGDAPEVPGQQAYSAFLRVESMGEIEIFVRLYA</sequence>
<dbReference type="PANTHER" id="PTHR39452:SF1">
    <property type="entry name" value="CHEY-P PHOSPHATASE CHEX"/>
    <property type="match status" value="1"/>
</dbReference>
<dbReference type="InterPro" id="IPR028976">
    <property type="entry name" value="CheC-like_sf"/>
</dbReference>
<dbReference type="EMBL" id="MOXJ01000011">
    <property type="protein sequence ID" value="PDO10686.1"/>
    <property type="molecule type" value="Genomic_DNA"/>
</dbReference>